<feature type="region of interest" description="Disordered" evidence="1">
    <location>
        <begin position="260"/>
        <end position="284"/>
    </location>
</feature>
<organism evidence="4 5">
    <name type="scientific">Gloeophyllum trabeum (strain ATCC 11539 / FP-39264 / Madison 617)</name>
    <name type="common">Brown rot fungus</name>
    <dbReference type="NCBI Taxonomy" id="670483"/>
    <lineage>
        <taxon>Eukaryota</taxon>
        <taxon>Fungi</taxon>
        <taxon>Dikarya</taxon>
        <taxon>Basidiomycota</taxon>
        <taxon>Agaricomycotina</taxon>
        <taxon>Agaricomycetes</taxon>
        <taxon>Gloeophyllales</taxon>
        <taxon>Gloeophyllaceae</taxon>
        <taxon>Gloeophyllum</taxon>
    </lineage>
</organism>
<feature type="region of interest" description="Disordered" evidence="1">
    <location>
        <begin position="190"/>
        <end position="217"/>
    </location>
</feature>
<dbReference type="Proteomes" id="UP000030669">
    <property type="component" value="Unassembled WGS sequence"/>
</dbReference>
<reference evidence="4 5" key="1">
    <citation type="journal article" date="2012" name="Science">
        <title>The Paleozoic origin of enzymatic lignin decomposition reconstructed from 31 fungal genomes.</title>
        <authorList>
            <person name="Floudas D."/>
            <person name="Binder M."/>
            <person name="Riley R."/>
            <person name="Barry K."/>
            <person name="Blanchette R.A."/>
            <person name="Henrissat B."/>
            <person name="Martinez A.T."/>
            <person name="Otillar R."/>
            <person name="Spatafora J.W."/>
            <person name="Yadav J.S."/>
            <person name="Aerts A."/>
            <person name="Benoit I."/>
            <person name="Boyd A."/>
            <person name="Carlson A."/>
            <person name="Copeland A."/>
            <person name="Coutinho P.M."/>
            <person name="de Vries R.P."/>
            <person name="Ferreira P."/>
            <person name="Findley K."/>
            <person name="Foster B."/>
            <person name="Gaskell J."/>
            <person name="Glotzer D."/>
            <person name="Gorecki P."/>
            <person name="Heitman J."/>
            <person name="Hesse C."/>
            <person name="Hori C."/>
            <person name="Igarashi K."/>
            <person name="Jurgens J.A."/>
            <person name="Kallen N."/>
            <person name="Kersten P."/>
            <person name="Kohler A."/>
            <person name="Kuees U."/>
            <person name="Kumar T.K.A."/>
            <person name="Kuo A."/>
            <person name="LaButti K."/>
            <person name="Larrondo L.F."/>
            <person name="Lindquist E."/>
            <person name="Ling A."/>
            <person name="Lombard V."/>
            <person name="Lucas S."/>
            <person name="Lundell T."/>
            <person name="Martin R."/>
            <person name="McLaughlin D.J."/>
            <person name="Morgenstern I."/>
            <person name="Morin E."/>
            <person name="Murat C."/>
            <person name="Nagy L.G."/>
            <person name="Nolan M."/>
            <person name="Ohm R.A."/>
            <person name="Patyshakuliyeva A."/>
            <person name="Rokas A."/>
            <person name="Ruiz-Duenas F.J."/>
            <person name="Sabat G."/>
            <person name="Salamov A."/>
            <person name="Samejima M."/>
            <person name="Schmutz J."/>
            <person name="Slot J.C."/>
            <person name="St John F."/>
            <person name="Stenlid J."/>
            <person name="Sun H."/>
            <person name="Sun S."/>
            <person name="Syed K."/>
            <person name="Tsang A."/>
            <person name="Wiebenga A."/>
            <person name="Young D."/>
            <person name="Pisabarro A."/>
            <person name="Eastwood D.C."/>
            <person name="Martin F."/>
            <person name="Cullen D."/>
            <person name="Grigoriev I.V."/>
            <person name="Hibbett D.S."/>
        </authorList>
    </citation>
    <scope>NUCLEOTIDE SEQUENCE [LARGE SCALE GENOMIC DNA]</scope>
    <source>
        <strain evidence="4 5">ATCC 11539</strain>
    </source>
</reference>
<accession>S7QND3</accession>
<gene>
    <name evidence="4" type="ORF">GLOTRDRAFT_90333</name>
</gene>
<feature type="signal peptide" evidence="3">
    <location>
        <begin position="1"/>
        <end position="24"/>
    </location>
</feature>
<dbReference type="STRING" id="670483.S7QND3"/>
<dbReference type="AlphaFoldDB" id="S7QND3"/>
<dbReference type="HOGENOM" id="CLU_552131_0_0_1"/>
<feature type="transmembrane region" description="Helical" evidence="2">
    <location>
        <begin position="228"/>
        <end position="254"/>
    </location>
</feature>
<evidence type="ECO:0000313" key="4">
    <source>
        <dbReference type="EMBL" id="EPQ61026.1"/>
    </source>
</evidence>
<keyword evidence="2" id="KW-0472">Membrane</keyword>
<feature type="compositionally biased region" description="Polar residues" evidence="1">
    <location>
        <begin position="305"/>
        <end position="318"/>
    </location>
</feature>
<keyword evidence="2" id="KW-0812">Transmembrane</keyword>
<evidence type="ECO:0000256" key="3">
    <source>
        <dbReference type="SAM" id="SignalP"/>
    </source>
</evidence>
<evidence type="ECO:0000256" key="2">
    <source>
        <dbReference type="SAM" id="Phobius"/>
    </source>
</evidence>
<sequence>MVAHGWILTSLIFFLLFYPRGSLAALVNVTVDDTNGDLVTGVPVVYSPPQAWNIGQNCTGCTAKPDPAQVYMGTWHDATFVPTTSDSASEGIISLTVPFNGGAVYVYCILTFTFDHPAGNSDMLFWIDNDIVGTFELPANGSTVYDYHFPVYVNESIEAGPHTFRLETGHNNTKSTLLFDSLVYTHDDTSMGNSTSGGGSRHNSSHVHGSPRPGQQLENAKHSLSKKFTIIIAVVSSLLGTVIVIGTVILFIILRRRRRQRSQQLSSPSTESSDSPTALLGKEGPGERWIARHSQDKALPPIVTDTHSLQSGSASAPHSTARAEQQPPWLSRDPYPSSNVGHSTVSPVSPATTTSSSGIVYALQPPTRNSSVRTRRLPSPWESQSATGRTPIVPSPADTLYFPPTFPYALATGDSDIRSTELTRSSTQATYGTIASSIAPYSDPVARDPREDSELMSPVTDRSEPTSAAARSIREPLPPSYHDSQRHSEKRRRP</sequence>
<dbReference type="eggNOG" id="ENOG502SR9E">
    <property type="taxonomic scope" value="Eukaryota"/>
</dbReference>
<dbReference type="EMBL" id="KB469296">
    <property type="protein sequence ID" value="EPQ61026.1"/>
    <property type="molecule type" value="Genomic_DNA"/>
</dbReference>
<feature type="compositionally biased region" description="Low complexity" evidence="1">
    <location>
        <begin position="262"/>
        <end position="277"/>
    </location>
</feature>
<proteinExistence type="predicted"/>
<keyword evidence="2" id="KW-1133">Transmembrane helix</keyword>
<keyword evidence="3" id="KW-0732">Signal</keyword>
<dbReference type="KEGG" id="gtr:GLOTRDRAFT_90333"/>
<name>S7QND3_GLOTA</name>
<feature type="compositionally biased region" description="Low complexity" evidence="1">
    <location>
        <begin position="343"/>
        <end position="357"/>
    </location>
</feature>
<feature type="region of interest" description="Disordered" evidence="1">
    <location>
        <begin position="439"/>
        <end position="494"/>
    </location>
</feature>
<dbReference type="OrthoDB" id="3245657at2759"/>
<evidence type="ECO:0000256" key="1">
    <source>
        <dbReference type="SAM" id="MobiDB-lite"/>
    </source>
</evidence>
<dbReference type="GeneID" id="19309243"/>
<protein>
    <submittedName>
        <fullName evidence="4">Uncharacterized protein</fullName>
    </submittedName>
</protein>
<keyword evidence="5" id="KW-1185">Reference proteome</keyword>
<feature type="chain" id="PRO_5004556476" evidence="3">
    <location>
        <begin position="25"/>
        <end position="494"/>
    </location>
</feature>
<dbReference type="RefSeq" id="XP_007861292.1">
    <property type="nucleotide sequence ID" value="XM_007863101.1"/>
</dbReference>
<evidence type="ECO:0000313" key="5">
    <source>
        <dbReference type="Proteomes" id="UP000030669"/>
    </source>
</evidence>
<feature type="region of interest" description="Disordered" evidence="1">
    <location>
        <begin position="304"/>
        <end position="397"/>
    </location>
</feature>